<dbReference type="EMBL" id="AP025739">
    <property type="protein sequence ID" value="BDI30038.1"/>
    <property type="molecule type" value="Genomic_DNA"/>
</dbReference>
<gene>
    <name evidence="5" type="ORF">CCAX7_20890</name>
</gene>
<organism evidence="5 6">
    <name type="scientific">Capsulimonas corticalis</name>
    <dbReference type="NCBI Taxonomy" id="2219043"/>
    <lineage>
        <taxon>Bacteria</taxon>
        <taxon>Bacillati</taxon>
        <taxon>Armatimonadota</taxon>
        <taxon>Armatimonadia</taxon>
        <taxon>Capsulimonadales</taxon>
        <taxon>Capsulimonadaceae</taxon>
        <taxon>Capsulimonas</taxon>
    </lineage>
</organism>
<dbReference type="GO" id="GO:0006265">
    <property type="term" value="P:DNA topological change"/>
    <property type="evidence" value="ECO:0007669"/>
    <property type="project" value="InterPro"/>
</dbReference>
<dbReference type="InterPro" id="IPR013506">
    <property type="entry name" value="Topo_IIA_bsu_dom2"/>
</dbReference>
<evidence type="ECO:0000313" key="6">
    <source>
        <dbReference type="Proteomes" id="UP000287394"/>
    </source>
</evidence>
<feature type="domain" description="DNA topoisomerase type IIA subunit B" evidence="4">
    <location>
        <begin position="211"/>
        <end position="349"/>
    </location>
</feature>
<keyword evidence="3" id="KW-0413">Isomerase</keyword>
<dbReference type="EC" id="5.6.2.2" evidence="2"/>
<accession>A0A9N7L3A4</accession>
<dbReference type="GO" id="GO:0003918">
    <property type="term" value="F:DNA topoisomerase type II (double strand cut, ATP-hydrolyzing) activity"/>
    <property type="evidence" value="ECO:0007669"/>
    <property type="project" value="UniProtKB-EC"/>
</dbReference>
<evidence type="ECO:0000256" key="2">
    <source>
        <dbReference type="ARBA" id="ARBA00012895"/>
    </source>
</evidence>
<dbReference type="KEGG" id="ccot:CCAX7_20890"/>
<dbReference type="Pfam" id="PF00204">
    <property type="entry name" value="DNA_gyraseB"/>
    <property type="match status" value="1"/>
</dbReference>
<evidence type="ECO:0000259" key="4">
    <source>
        <dbReference type="Pfam" id="PF00204"/>
    </source>
</evidence>
<dbReference type="GO" id="GO:0005524">
    <property type="term" value="F:ATP binding"/>
    <property type="evidence" value="ECO:0007669"/>
    <property type="project" value="InterPro"/>
</dbReference>
<dbReference type="Gene3D" id="3.30.565.10">
    <property type="entry name" value="Histidine kinase-like ATPase, C-terminal domain"/>
    <property type="match status" value="1"/>
</dbReference>
<dbReference type="AlphaFoldDB" id="A0A9N7L3A4"/>
<dbReference type="InterPro" id="IPR014721">
    <property type="entry name" value="Ribsml_uS5_D2-typ_fold_subgr"/>
</dbReference>
<dbReference type="Proteomes" id="UP000287394">
    <property type="component" value="Chromosome"/>
</dbReference>
<dbReference type="PANTHER" id="PTHR45866:SF12">
    <property type="entry name" value="DNA TOPOISOMERASE 4 SUBUNIT B"/>
    <property type="match status" value="1"/>
</dbReference>
<reference evidence="5 6" key="1">
    <citation type="journal article" date="2019" name="Int. J. Syst. Evol. Microbiol.">
        <title>Capsulimonas corticalis gen. nov., sp. nov., an aerobic capsulated bacterium, of a novel bacterial order, Capsulimonadales ord. nov., of the class Armatimonadia of the phylum Armatimonadetes.</title>
        <authorList>
            <person name="Li J."/>
            <person name="Kudo C."/>
            <person name="Tonouchi A."/>
        </authorList>
    </citation>
    <scope>NUCLEOTIDE SEQUENCE [LARGE SCALE GENOMIC DNA]</scope>
    <source>
        <strain evidence="5 6">AX-7</strain>
    </source>
</reference>
<proteinExistence type="predicted"/>
<dbReference type="SUPFAM" id="SSF54211">
    <property type="entry name" value="Ribosomal protein S5 domain 2-like"/>
    <property type="match status" value="1"/>
</dbReference>
<dbReference type="GO" id="GO:0003677">
    <property type="term" value="F:DNA binding"/>
    <property type="evidence" value="ECO:0007669"/>
    <property type="project" value="InterPro"/>
</dbReference>
<name>A0A9N7L3A4_9BACT</name>
<evidence type="ECO:0000256" key="3">
    <source>
        <dbReference type="ARBA" id="ARBA00023235"/>
    </source>
</evidence>
<comment type="catalytic activity">
    <reaction evidence="1">
        <text>ATP-dependent breakage, passage and rejoining of double-stranded DNA.</text>
        <dbReference type="EC" id="5.6.2.2"/>
    </reaction>
</comment>
<dbReference type="SUPFAM" id="SSF55874">
    <property type="entry name" value="ATPase domain of HSP90 chaperone/DNA topoisomerase II/histidine kinase"/>
    <property type="match status" value="1"/>
</dbReference>
<protein>
    <recommendedName>
        <fullName evidence="2">DNA topoisomerase (ATP-hydrolyzing)</fullName>
        <ecNumber evidence="2">5.6.2.2</ecNumber>
    </recommendedName>
</protein>
<keyword evidence="6" id="KW-1185">Reference proteome</keyword>
<evidence type="ECO:0000313" key="5">
    <source>
        <dbReference type="EMBL" id="BDI30038.1"/>
    </source>
</evidence>
<dbReference type="InterPro" id="IPR036890">
    <property type="entry name" value="HATPase_C_sf"/>
</dbReference>
<evidence type="ECO:0000256" key="1">
    <source>
        <dbReference type="ARBA" id="ARBA00000185"/>
    </source>
</evidence>
<dbReference type="InterPro" id="IPR020568">
    <property type="entry name" value="Ribosomal_Su5_D2-typ_SF"/>
</dbReference>
<dbReference type="Gene3D" id="3.30.230.10">
    <property type="match status" value="1"/>
</dbReference>
<sequence>MSKPDYRETIEHVRRRPLMYVGYTDHRGVFHLLSIVHCYFANEVFSGAFSDLDIVLHPDHSISMTGRNARPDEMRTRPTTQTRSVQSLAQDLNLWPETKDYRLGDSTIGLSLVNSLSQWLTISVKRGKIEHSFRWERGTPVTQSSPFDLIDCDEITFHWMPDPEIFGASQISPDDVERFLATTGPLLREAAYHFHDQVRGKQPETYKHEHGVAHLVSYLNAPYTPEGKTIRGQSTQQDTNGDAIEIDFALQFHREPGVTIMSAANLNFTYGGGTHAIGFHQGFQEVMAEINDLNERRDRDLAGPGYTAAISVRIRCPQYFGPTRSELGNEGIQAQIASFVRKTITDHWESDERLKRTLEYT</sequence>
<dbReference type="PANTHER" id="PTHR45866">
    <property type="entry name" value="DNA GYRASE/TOPOISOMERASE SUBUNIT B"/>
    <property type="match status" value="1"/>
</dbReference>